<dbReference type="EMBL" id="BAABJV010000003">
    <property type="protein sequence ID" value="GAA4770890.1"/>
    <property type="molecule type" value="Genomic_DNA"/>
</dbReference>
<dbReference type="RefSeq" id="WP_345611701.1">
    <property type="nucleotide sequence ID" value="NZ_BAABJV010000003.1"/>
</dbReference>
<sequence>MAGIPEISPYPMPSAADLPAAVVDWAVDPDRAVLLVHDLQKFFLSPFPAGEQPVTDLVRNAGELRDRCAALGMPVAYTAQPGGMTPEQRGLLADFWGPGMTPSPEHREVVERVAPAPGDWMLTKWRYSAFFRTDLLERMRRAGRDQLVVCGVYAHVGVLATAVEAFTHDIRTFLVADAVADFGWAEHRGALEYAAGRCAAVTTTKELLAALPSGGEGESA</sequence>
<organism evidence="3 4">
    <name type="scientific">Streptomyces sanyensis</name>
    <dbReference type="NCBI Taxonomy" id="568869"/>
    <lineage>
        <taxon>Bacteria</taxon>
        <taxon>Bacillati</taxon>
        <taxon>Actinomycetota</taxon>
        <taxon>Actinomycetes</taxon>
        <taxon>Kitasatosporales</taxon>
        <taxon>Streptomycetaceae</taxon>
        <taxon>Streptomyces</taxon>
    </lineage>
</organism>
<comment type="caution">
    <text evidence="3">The sequence shown here is derived from an EMBL/GenBank/DDBJ whole genome shotgun (WGS) entry which is preliminary data.</text>
</comment>
<dbReference type="PRINTS" id="PR01398">
    <property type="entry name" value="ISCHRISMTASE"/>
</dbReference>
<dbReference type="InterPro" id="IPR050272">
    <property type="entry name" value="Isochorismatase-like_hydrls"/>
</dbReference>
<evidence type="ECO:0000313" key="3">
    <source>
        <dbReference type="EMBL" id="GAA4770890.1"/>
    </source>
</evidence>
<dbReference type="Pfam" id="PF00857">
    <property type="entry name" value="Isochorismatase"/>
    <property type="match status" value="1"/>
</dbReference>
<dbReference type="InterPro" id="IPR036380">
    <property type="entry name" value="Isochorismatase-like_sf"/>
</dbReference>
<keyword evidence="1" id="KW-0378">Hydrolase</keyword>
<feature type="domain" description="Isochorismatase-like" evidence="2">
    <location>
        <begin position="33"/>
        <end position="206"/>
    </location>
</feature>
<dbReference type="Gene3D" id="3.40.50.850">
    <property type="entry name" value="Isochorismatase-like"/>
    <property type="match status" value="1"/>
</dbReference>
<protein>
    <submittedName>
        <fullName evidence="3">Phenazine biosynthesis protein PhzD</fullName>
    </submittedName>
</protein>
<gene>
    <name evidence="3" type="primary">phzD</name>
    <name evidence="3" type="ORF">GCM10023329_17540</name>
</gene>
<dbReference type="Proteomes" id="UP001501147">
    <property type="component" value="Unassembled WGS sequence"/>
</dbReference>
<evidence type="ECO:0000313" key="4">
    <source>
        <dbReference type="Proteomes" id="UP001501147"/>
    </source>
</evidence>
<dbReference type="PIRSF" id="PIRSF001111">
    <property type="entry name" value="Isochorismatase"/>
    <property type="match status" value="1"/>
</dbReference>
<accession>A0ABP9A0V3</accession>
<dbReference type="PANTHER" id="PTHR43540:SF3">
    <property type="entry name" value="ENTEROBACTIN SYNTHASE COMPONENT B"/>
    <property type="match status" value="1"/>
</dbReference>
<keyword evidence="4" id="KW-1185">Reference proteome</keyword>
<dbReference type="SUPFAM" id="SSF52499">
    <property type="entry name" value="Isochorismatase-like hydrolases"/>
    <property type="match status" value="1"/>
</dbReference>
<dbReference type="PANTHER" id="PTHR43540">
    <property type="entry name" value="PEROXYUREIDOACRYLATE/UREIDOACRYLATE AMIDOHYDROLASE-RELATED"/>
    <property type="match status" value="1"/>
</dbReference>
<dbReference type="InterPro" id="IPR016291">
    <property type="entry name" value="Isochorismatase"/>
</dbReference>
<evidence type="ECO:0000256" key="1">
    <source>
        <dbReference type="ARBA" id="ARBA00022801"/>
    </source>
</evidence>
<proteinExistence type="predicted"/>
<name>A0ABP9A0V3_9ACTN</name>
<reference evidence="4" key="1">
    <citation type="journal article" date="2019" name="Int. J. Syst. Evol. Microbiol.">
        <title>The Global Catalogue of Microorganisms (GCM) 10K type strain sequencing project: providing services to taxonomists for standard genome sequencing and annotation.</title>
        <authorList>
            <consortium name="The Broad Institute Genomics Platform"/>
            <consortium name="The Broad Institute Genome Sequencing Center for Infectious Disease"/>
            <person name="Wu L."/>
            <person name="Ma J."/>
        </authorList>
    </citation>
    <scope>NUCLEOTIDE SEQUENCE [LARGE SCALE GENOMIC DNA]</scope>
    <source>
        <strain evidence="4">JCM 18324</strain>
    </source>
</reference>
<evidence type="ECO:0000259" key="2">
    <source>
        <dbReference type="Pfam" id="PF00857"/>
    </source>
</evidence>
<dbReference type="InterPro" id="IPR000868">
    <property type="entry name" value="Isochorismatase-like_dom"/>
</dbReference>